<evidence type="ECO:0000313" key="5">
    <source>
        <dbReference type="Proteomes" id="UP000184040"/>
    </source>
</evidence>
<evidence type="ECO:0000256" key="3">
    <source>
        <dbReference type="ARBA" id="ARBA00023180"/>
    </source>
</evidence>
<keyword evidence="3" id="KW-0325">Glycoprotein</keyword>
<keyword evidence="4" id="KW-0575">Peroxidase</keyword>
<reference evidence="4 5" key="1">
    <citation type="submission" date="2016-11" db="EMBL/GenBank/DDBJ databases">
        <authorList>
            <person name="Jaros S."/>
            <person name="Januszkiewicz K."/>
            <person name="Wedrychowicz H."/>
        </authorList>
    </citation>
    <scope>NUCLEOTIDE SEQUENCE [LARGE SCALE GENOMIC DNA]</scope>
    <source>
        <strain evidence="4 5">DSM 26892</strain>
    </source>
</reference>
<dbReference type="InterPro" id="IPR019791">
    <property type="entry name" value="Haem_peroxidase_animal"/>
</dbReference>
<dbReference type="PANTHER" id="PTHR11475:SF4">
    <property type="entry name" value="CHORION PEROXIDASE"/>
    <property type="match status" value="1"/>
</dbReference>
<evidence type="ECO:0000256" key="2">
    <source>
        <dbReference type="ARBA" id="ARBA00022525"/>
    </source>
</evidence>
<gene>
    <name evidence="4" type="ORF">SAMN04488012_101255</name>
</gene>
<keyword evidence="5" id="KW-1185">Reference proteome</keyword>
<dbReference type="InterPro" id="IPR010255">
    <property type="entry name" value="Haem_peroxidase_sf"/>
</dbReference>
<keyword evidence="4" id="KW-0560">Oxidoreductase</keyword>
<evidence type="ECO:0000256" key="1">
    <source>
        <dbReference type="ARBA" id="ARBA00004613"/>
    </source>
</evidence>
<dbReference type="Gene3D" id="1.10.640.10">
    <property type="entry name" value="Haem peroxidase domain superfamily, animal type"/>
    <property type="match status" value="1"/>
</dbReference>
<comment type="subcellular location">
    <subcellularLocation>
        <location evidence="1">Secreted</location>
    </subcellularLocation>
</comment>
<dbReference type="AlphaFoldDB" id="A0A1M6AU65"/>
<dbReference type="STRING" id="313368.SAMN04488012_101255"/>
<dbReference type="GO" id="GO:0005576">
    <property type="term" value="C:extracellular region"/>
    <property type="evidence" value="ECO:0007669"/>
    <property type="project" value="UniProtKB-SubCell"/>
</dbReference>
<dbReference type="PANTHER" id="PTHR11475">
    <property type="entry name" value="OXIDASE/PEROXIDASE"/>
    <property type="match status" value="1"/>
</dbReference>
<sequence>MTNMAHGLSRIDTFLRDCLGGHGTNAAPLPQTFGYLFEANPITGNLSRKTIVDGFDALVETMRSDKVEDGPADAGQTFFGQFIDHDITLDTTSAIGQRIDPRSVRNVRTPNLDLDCVYGDGPEASPYLYSHDHEGFMLLGRPDSPHDLARNCHGRALIGDPRNDENIIVSQVHASFVMLHNILMTMLENDEAAGHDIHACAQMGVRRDVWHEVIPEAMVGFEEVRRFIRLHYQWLVLKDFLPSFVEQSVIDEVLAHDPFHDRGPIMPAEFSVAAYRFGHATVQAKYDLNADKTGVGLFTMEGFGPRDAANDLEMARFFGADAQKALPVGIKMAKTLFELPNSVVAKPLMWADYEIPLPQAKKLALRNILRDRTAMQVISGQHAAARLGLDVIPAPEVLQDHHIDKTPLWFYCLQEASTFGNGRLTGVGGRIVASVLIRAMKLDPESVLNLQGFTPWSGFGDHFSMASLMQFVETHRDDVAHREDLYCH</sequence>
<organism evidence="4 5">
    <name type="scientific">Palleronia salina</name>
    <dbReference type="NCBI Taxonomy" id="313368"/>
    <lineage>
        <taxon>Bacteria</taxon>
        <taxon>Pseudomonadati</taxon>
        <taxon>Pseudomonadota</taxon>
        <taxon>Alphaproteobacteria</taxon>
        <taxon>Rhodobacterales</taxon>
        <taxon>Roseobacteraceae</taxon>
        <taxon>Palleronia</taxon>
    </lineage>
</organism>
<name>A0A1M6AU65_9RHOB</name>
<dbReference type="InterPro" id="IPR037120">
    <property type="entry name" value="Haem_peroxidase_sf_animal"/>
</dbReference>
<dbReference type="SUPFAM" id="SSF48113">
    <property type="entry name" value="Heme-dependent peroxidases"/>
    <property type="match status" value="1"/>
</dbReference>
<protein>
    <submittedName>
        <fullName evidence="4">Animal haem peroxidase</fullName>
    </submittedName>
</protein>
<dbReference type="Pfam" id="PF03098">
    <property type="entry name" value="An_peroxidase"/>
    <property type="match status" value="1"/>
</dbReference>
<dbReference type="RefSeq" id="WP_073125861.1">
    <property type="nucleotide sequence ID" value="NZ_FQZA01000001.1"/>
</dbReference>
<evidence type="ECO:0000313" key="4">
    <source>
        <dbReference type="EMBL" id="SHI40016.1"/>
    </source>
</evidence>
<dbReference type="GO" id="GO:0020037">
    <property type="term" value="F:heme binding"/>
    <property type="evidence" value="ECO:0007669"/>
    <property type="project" value="InterPro"/>
</dbReference>
<dbReference type="GO" id="GO:0004601">
    <property type="term" value="F:peroxidase activity"/>
    <property type="evidence" value="ECO:0007669"/>
    <property type="project" value="UniProtKB-KW"/>
</dbReference>
<dbReference type="GO" id="GO:0006979">
    <property type="term" value="P:response to oxidative stress"/>
    <property type="evidence" value="ECO:0007669"/>
    <property type="project" value="InterPro"/>
</dbReference>
<keyword evidence="2" id="KW-0964">Secreted</keyword>
<dbReference type="EMBL" id="FQZA01000001">
    <property type="protein sequence ID" value="SHI40016.1"/>
    <property type="molecule type" value="Genomic_DNA"/>
</dbReference>
<proteinExistence type="predicted"/>
<accession>A0A1M6AU65</accession>
<dbReference type="Proteomes" id="UP000184040">
    <property type="component" value="Unassembled WGS sequence"/>
</dbReference>